<sequence length="61" mass="6712">MAYLRTSDRRVVSGGNDDHFRHAGLIQRYIEVEPPPPPTAHVVEVGLPQVRPEGPVLVAVD</sequence>
<keyword evidence="2" id="KW-1185">Reference proteome</keyword>
<name>A0ABQ7QZA7_PLUXY</name>
<evidence type="ECO:0000313" key="2">
    <source>
        <dbReference type="Proteomes" id="UP000823941"/>
    </source>
</evidence>
<gene>
    <name evidence="1" type="ORF">JYU34_003158</name>
</gene>
<dbReference type="Proteomes" id="UP000823941">
    <property type="component" value="Chromosome 5"/>
</dbReference>
<protein>
    <submittedName>
        <fullName evidence="1">Uncharacterized protein</fullName>
    </submittedName>
</protein>
<dbReference type="EMBL" id="JAHIBW010000005">
    <property type="protein sequence ID" value="KAG7310385.1"/>
    <property type="molecule type" value="Genomic_DNA"/>
</dbReference>
<organism evidence="1 2">
    <name type="scientific">Plutella xylostella</name>
    <name type="common">Diamondback moth</name>
    <name type="synonym">Plutella maculipennis</name>
    <dbReference type="NCBI Taxonomy" id="51655"/>
    <lineage>
        <taxon>Eukaryota</taxon>
        <taxon>Metazoa</taxon>
        <taxon>Ecdysozoa</taxon>
        <taxon>Arthropoda</taxon>
        <taxon>Hexapoda</taxon>
        <taxon>Insecta</taxon>
        <taxon>Pterygota</taxon>
        <taxon>Neoptera</taxon>
        <taxon>Endopterygota</taxon>
        <taxon>Lepidoptera</taxon>
        <taxon>Glossata</taxon>
        <taxon>Ditrysia</taxon>
        <taxon>Yponomeutoidea</taxon>
        <taxon>Plutellidae</taxon>
        <taxon>Plutella</taxon>
    </lineage>
</organism>
<accession>A0ABQ7QZA7</accession>
<proteinExistence type="predicted"/>
<comment type="caution">
    <text evidence="1">The sequence shown here is derived from an EMBL/GenBank/DDBJ whole genome shotgun (WGS) entry which is preliminary data.</text>
</comment>
<reference evidence="1 2" key="1">
    <citation type="submission" date="2021-06" db="EMBL/GenBank/DDBJ databases">
        <title>A haploid diamondback moth (Plutella xylostella L.) genome assembly resolves 31 chromosomes and identifies a diamide resistance mutation.</title>
        <authorList>
            <person name="Ward C.M."/>
            <person name="Perry K.D."/>
            <person name="Baker G."/>
            <person name="Powis K."/>
            <person name="Heckel D.G."/>
            <person name="Baxter S.W."/>
        </authorList>
    </citation>
    <scope>NUCLEOTIDE SEQUENCE [LARGE SCALE GENOMIC DNA]</scope>
    <source>
        <strain evidence="1 2">LV</strain>
        <tissue evidence="1">Single pupa</tissue>
    </source>
</reference>
<evidence type="ECO:0000313" key="1">
    <source>
        <dbReference type="EMBL" id="KAG7310385.1"/>
    </source>
</evidence>